<evidence type="ECO:0000256" key="1">
    <source>
        <dbReference type="ARBA" id="ARBA00010088"/>
    </source>
</evidence>
<comment type="similarity">
    <text evidence="1">Belongs to the peptidase S33 family.</text>
</comment>
<evidence type="ECO:0000256" key="2">
    <source>
        <dbReference type="ARBA" id="ARBA00022801"/>
    </source>
</evidence>
<feature type="domain" description="Peptidase S33 tripeptidyl aminopeptidase-like C-terminal" evidence="3">
    <location>
        <begin position="448"/>
        <end position="552"/>
    </location>
</feature>
<gene>
    <name evidence="4" type="ORF">BD310DRAFT_829957</name>
</gene>
<dbReference type="SUPFAM" id="SSF53474">
    <property type="entry name" value="alpha/beta-Hydrolases"/>
    <property type="match status" value="1"/>
</dbReference>
<organism evidence="4 5">
    <name type="scientific">Dichomitus squalens</name>
    <dbReference type="NCBI Taxonomy" id="114155"/>
    <lineage>
        <taxon>Eukaryota</taxon>
        <taxon>Fungi</taxon>
        <taxon>Dikarya</taxon>
        <taxon>Basidiomycota</taxon>
        <taxon>Agaricomycotina</taxon>
        <taxon>Agaricomycetes</taxon>
        <taxon>Polyporales</taxon>
        <taxon>Polyporaceae</taxon>
        <taxon>Dichomitus</taxon>
    </lineage>
</organism>
<dbReference type="Gene3D" id="3.40.50.1820">
    <property type="entry name" value="alpha/beta hydrolase"/>
    <property type="match status" value="1"/>
</dbReference>
<dbReference type="GO" id="GO:0016787">
    <property type="term" value="F:hydrolase activity"/>
    <property type="evidence" value="ECO:0007669"/>
    <property type="project" value="UniProtKB-KW"/>
</dbReference>
<reference evidence="4 5" key="1">
    <citation type="submission" date="2019-01" db="EMBL/GenBank/DDBJ databases">
        <title>Draft genome sequences of three monokaryotic isolates of the white-rot basidiomycete fungus Dichomitus squalens.</title>
        <authorList>
            <consortium name="DOE Joint Genome Institute"/>
            <person name="Lopez S.C."/>
            <person name="Andreopoulos B."/>
            <person name="Pangilinan J."/>
            <person name="Lipzen A."/>
            <person name="Riley R."/>
            <person name="Ahrendt S."/>
            <person name="Ng V."/>
            <person name="Barry K."/>
            <person name="Daum C."/>
            <person name="Grigoriev I.V."/>
            <person name="Hilden K.S."/>
            <person name="Makela M.R."/>
            <person name="de Vries R.P."/>
        </authorList>
    </citation>
    <scope>NUCLEOTIDE SEQUENCE [LARGE SCALE GENOMIC DNA]</scope>
    <source>
        <strain evidence="4 5">CBS 464.89</strain>
    </source>
</reference>
<keyword evidence="2" id="KW-0378">Hydrolase</keyword>
<dbReference type="InterPro" id="IPR051601">
    <property type="entry name" value="Serine_prot/Carboxylest_S33"/>
</dbReference>
<name>A0A4Q9PEY2_9APHY</name>
<sequence length="578" mass="61449">MFLLLSSIIPALSFHSSNSPLPSSASSASTIANIGLNCTSGTNISTIQWGPCDPTLVTNPSLLCGFFDIPLDYYDPSIGNGRLALIKANATGEKRGTFFMNPGGPGVSGIEALSATSDLLLAQTGGLYDIVSWDPRGVGSLSTPGDVFCFASAADYASFWNGTIELEGINMIGNFTDQQDIDALLSQADNMQQKYDELGVRCQQHSDGQYLRYIGTAATVRDLVAMADALDGPGSPINLIGLSYGTIVGSWFLGMFPERAGRVILDGVVGPQADIFDPELGVLGWPSQLTSSDDVYKGVVTACALAGPEGCAFASVGDGPLDVHDRVQVMLKAAHDAQRANASVPLTSGQLRTQAFWPSMYSMTSWPDLMNITLPQAEQVVLAESKSIATSAKRSEILSLFKRGEFSNVTYTTQAIMCSDAPDVTANDTMHNVFEIIVSTSQNLSHMYASQWPATTFSCSFWPERAVERYAGPFNKTLSHNILVIGNTYDPATPFHGAKAVADGFGDQAALVRLNVFGHTSQTAPGGSSCLNDIILAYTTNGTLPDGHDTVCEVDDTFEVFPCVNTRSVIANMPPGSI</sequence>
<dbReference type="InterPro" id="IPR029058">
    <property type="entry name" value="AB_hydrolase_fold"/>
</dbReference>
<dbReference type="PANTHER" id="PTHR43248">
    <property type="entry name" value="2-SUCCINYL-6-HYDROXY-2,4-CYCLOHEXADIENE-1-CARBOXYLATE SYNTHASE"/>
    <property type="match status" value="1"/>
</dbReference>
<dbReference type="AlphaFoldDB" id="A0A4Q9PEY2"/>
<evidence type="ECO:0000313" key="5">
    <source>
        <dbReference type="Proteomes" id="UP000292082"/>
    </source>
</evidence>
<keyword evidence="5" id="KW-1185">Reference proteome</keyword>
<evidence type="ECO:0000313" key="4">
    <source>
        <dbReference type="EMBL" id="TBU53504.1"/>
    </source>
</evidence>
<dbReference type="EMBL" id="ML145212">
    <property type="protein sequence ID" value="TBU53504.1"/>
    <property type="molecule type" value="Genomic_DNA"/>
</dbReference>
<evidence type="ECO:0000259" key="3">
    <source>
        <dbReference type="Pfam" id="PF08386"/>
    </source>
</evidence>
<accession>A0A4Q9PEY2</accession>
<dbReference type="InterPro" id="IPR013595">
    <property type="entry name" value="Pept_S33_TAP-like_C"/>
</dbReference>
<dbReference type="STRING" id="114155.A0A4Q9PEY2"/>
<dbReference type="Proteomes" id="UP000292082">
    <property type="component" value="Unassembled WGS sequence"/>
</dbReference>
<dbReference type="Pfam" id="PF08386">
    <property type="entry name" value="Abhydrolase_4"/>
    <property type="match status" value="1"/>
</dbReference>
<proteinExistence type="inferred from homology"/>
<dbReference type="PANTHER" id="PTHR43248:SF25">
    <property type="entry name" value="AB HYDROLASE-1 DOMAIN-CONTAINING PROTEIN-RELATED"/>
    <property type="match status" value="1"/>
</dbReference>
<protein>
    <submittedName>
        <fullName evidence="4">TAP-like protein-domain-containing protein</fullName>
    </submittedName>
</protein>